<feature type="domain" description="4Fe-4S ferredoxin-type" evidence="8">
    <location>
        <begin position="388"/>
        <end position="417"/>
    </location>
</feature>
<keyword evidence="1" id="KW-0813">Transport</keyword>
<sequence length="423" mass="45836">MNKYRYLRAGAAVIIGILSVSAFAGLFYPLKIFDFQLTALLQRVLVDFSLFAVILAAALVLFTFLFGRIYCSILCPLGLYQEFLMLLFRRRTGFRPNRPYKYFLAALVFGALIGGTAVLVRLIDPYTLFGSAAGSAWLGLSISALLAVLVWFRGRLFCSNICPVGAVLGIISKHAVNKIYIEKSQCVSCGLCASRCPTGSIDFKNKTVDNETCIKCFNCLSRCPRNSLHYGTAPIPAAPFSPTRRKLLTGGAVAAIFVLALKSGIDLGKAVAAKVKKTVLPAGAGNAEDFANRCLNCNLCVQNCPMQIIKKADGDYPAVHIDYTDGFCDYDCRKCSEICPSGAIKRLTLTEKQKTQIGLAVINENTCIKCGLCVMKCPRGAISKEDGSFPLINTDECIGCGACQNACPVKAITVMPIEQQKIL</sequence>
<dbReference type="Pfam" id="PF14697">
    <property type="entry name" value="Fer4_21"/>
    <property type="match status" value="1"/>
</dbReference>
<keyword evidence="7" id="KW-0472">Membrane</keyword>
<dbReference type="CDD" id="cd16373">
    <property type="entry name" value="DMSOR_beta_like"/>
    <property type="match status" value="1"/>
</dbReference>
<keyword evidence="4" id="KW-0249">Electron transport</keyword>
<feature type="transmembrane region" description="Helical" evidence="7">
    <location>
        <begin position="40"/>
        <end position="61"/>
    </location>
</feature>
<evidence type="ECO:0000256" key="3">
    <source>
        <dbReference type="ARBA" id="ARBA00022723"/>
    </source>
</evidence>
<keyword evidence="6" id="KW-0411">Iron-sulfur</keyword>
<evidence type="ECO:0000313" key="9">
    <source>
        <dbReference type="EMBL" id="HIU53568.1"/>
    </source>
</evidence>
<organism evidence="9 10">
    <name type="scientific">Candidatus Scatocola faecipullorum</name>
    <dbReference type="NCBI Taxonomy" id="2840917"/>
    <lineage>
        <taxon>Bacteria</taxon>
        <taxon>Pseudomonadati</taxon>
        <taxon>Pseudomonadota</taxon>
        <taxon>Alphaproteobacteria</taxon>
        <taxon>Rhodospirillales</taxon>
        <taxon>Rhodospirillaceae</taxon>
        <taxon>Rhodospirillaceae incertae sedis</taxon>
        <taxon>Candidatus Scatocola</taxon>
    </lineage>
</organism>
<reference evidence="9" key="1">
    <citation type="submission" date="2020-10" db="EMBL/GenBank/DDBJ databases">
        <authorList>
            <person name="Gilroy R."/>
        </authorList>
    </citation>
    <scope>NUCLEOTIDE SEQUENCE</scope>
    <source>
        <strain evidence="9">ChiW3-316</strain>
    </source>
</reference>
<comment type="caution">
    <text evidence="9">The sequence shown here is derived from an EMBL/GenBank/DDBJ whole genome shotgun (WGS) entry which is preliminary data.</text>
</comment>
<gene>
    <name evidence="9" type="ORF">IAD20_05755</name>
</gene>
<dbReference type="SUPFAM" id="SSF54862">
    <property type="entry name" value="4Fe-4S ferredoxins"/>
    <property type="match status" value="2"/>
</dbReference>
<dbReference type="Gene3D" id="3.30.70.20">
    <property type="match status" value="3"/>
</dbReference>
<dbReference type="Gene3D" id="1.10.1060.10">
    <property type="entry name" value="Alpha-helical ferredoxin"/>
    <property type="match status" value="1"/>
</dbReference>
<dbReference type="Pfam" id="PF13187">
    <property type="entry name" value="Fer4_9"/>
    <property type="match status" value="1"/>
</dbReference>
<feature type="domain" description="4Fe-4S ferredoxin-type" evidence="8">
    <location>
        <begin position="285"/>
        <end position="314"/>
    </location>
</feature>
<evidence type="ECO:0000256" key="1">
    <source>
        <dbReference type="ARBA" id="ARBA00022448"/>
    </source>
</evidence>
<proteinExistence type="predicted"/>
<dbReference type="AlphaFoldDB" id="A0A9D1M4P9"/>
<feature type="domain" description="4Fe-4S ferredoxin-type" evidence="8">
    <location>
        <begin position="177"/>
        <end position="206"/>
    </location>
</feature>
<accession>A0A9D1M4P9</accession>
<feature type="domain" description="4Fe-4S ferredoxin-type" evidence="8">
    <location>
        <begin position="317"/>
        <end position="349"/>
    </location>
</feature>
<dbReference type="InterPro" id="IPR009051">
    <property type="entry name" value="Helical_ferredxn"/>
</dbReference>
<dbReference type="PROSITE" id="PS00198">
    <property type="entry name" value="4FE4S_FER_1"/>
    <property type="match status" value="3"/>
</dbReference>
<dbReference type="InterPro" id="IPR051684">
    <property type="entry name" value="Electron_Trans/Redox"/>
</dbReference>
<keyword evidence="7" id="KW-1133">Transmembrane helix</keyword>
<keyword evidence="5" id="KW-0408">Iron</keyword>
<dbReference type="PROSITE" id="PS51379">
    <property type="entry name" value="4FE4S_FER_2"/>
    <property type="match status" value="6"/>
</dbReference>
<protein>
    <submittedName>
        <fullName evidence="9">4Fe-4S binding protein</fullName>
    </submittedName>
</protein>
<dbReference type="PANTHER" id="PTHR30176:SF3">
    <property type="entry name" value="FERREDOXIN-TYPE PROTEIN NAPH"/>
    <property type="match status" value="1"/>
</dbReference>
<evidence type="ECO:0000256" key="2">
    <source>
        <dbReference type="ARBA" id="ARBA00022485"/>
    </source>
</evidence>
<dbReference type="GO" id="GO:0005886">
    <property type="term" value="C:plasma membrane"/>
    <property type="evidence" value="ECO:0007669"/>
    <property type="project" value="TreeGrafter"/>
</dbReference>
<evidence type="ECO:0000256" key="4">
    <source>
        <dbReference type="ARBA" id="ARBA00022982"/>
    </source>
</evidence>
<keyword evidence="2" id="KW-0004">4Fe-4S</keyword>
<feature type="transmembrane region" description="Helical" evidence="7">
    <location>
        <begin position="100"/>
        <end position="123"/>
    </location>
</feature>
<feature type="domain" description="4Fe-4S ferredoxin-type" evidence="8">
    <location>
        <begin position="358"/>
        <end position="387"/>
    </location>
</feature>
<name>A0A9D1M4P9_9PROT</name>
<dbReference type="Pfam" id="PF12801">
    <property type="entry name" value="Fer4_5"/>
    <property type="match status" value="2"/>
</dbReference>
<dbReference type="InterPro" id="IPR017900">
    <property type="entry name" value="4Fe4S_Fe_S_CS"/>
</dbReference>
<dbReference type="GO" id="GO:0046872">
    <property type="term" value="F:metal ion binding"/>
    <property type="evidence" value="ECO:0007669"/>
    <property type="project" value="UniProtKB-KW"/>
</dbReference>
<reference evidence="9" key="2">
    <citation type="journal article" date="2021" name="PeerJ">
        <title>Extensive microbial diversity within the chicken gut microbiome revealed by metagenomics and culture.</title>
        <authorList>
            <person name="Gilroy R."/>
            <person name="Ravi A."/>
            <person name="Getino M."/>
            <person name="Pursley I."/>
            <person name="Horton D.L."/>
            <person name="Alikhan N.F."/>
            <person name="Baker D."/>
            <person name="Gharbi K."/>
            <person name="Hall N."/>
            <person name="Watson M."/>
            <person name="Adriaenssens E.M."/>
            <person name="Foster-Nyarko E."/>
            <person name="Jarju S."/>
            <person name="Secka A."/>
            <person name="Antonio M."/>
            <person name="Oren A."/>
            <person name="Chaudhuri R.R."/>
            <person name="La Ragione R."/>
            <person name="Hildebrand F."/>
            <person name="Pallen M.J."/>
        </authorList>
    </citation>
    <scope>NUCLEOTIDE SEQUENCE</scope>
    <source>
        <strain evidence="9">ChiW3-316</strain>
    </source>
</reference>
<dbReference type="GO" id="GO:0051539">
    <property type="term" value="F:4 iron, 4 sulfur cluster binding"/>
    <property type="evidence" value="ECO:0007669"/>
    <property type="project" value="UniProtKB-KW"/>
</dbReference>
<feature type="transmembrane region" description="Helical" evidence="7">
    <location>
        <begin position="6"/>
        <end position="28"/>
    </location>
</feature>
<dbReference type="EMBL" id="DVNC01000037">
    <property type="protein sequence ID" value="HIU53568.1"/>
    <property type="molecule type" value="Genomic_DNA"/>
</dbReference>
<feature type="domain" description="4Fe-4S ferredoxin-type" evidence="8">
    <location>
        <begin position="207"/>
        <end position="233"/>
    </location>
</feature>
<evidence type="ECO:0000256" key="5">
    <source>
        <dbReference type="ARBA" id="ARBA00023004"/>
    </source>
</evidence>
<feature type="transmembrane region" description="Helical" evidence="7">
    <location>
        <begin position="129"/>
        <end position="152"/>
    </location>
</feature>
<evidence type="ECO:0000313" key="10">
    <source>
        <dbReference type="Proteomes" id="UP000824107"/>
    </source>
</evidence>
<dbReference type="InterPro" id="IPR017896">
    <property type="entry name" value="4Fe4S_Fe-S-bd"/>
</dbReference>
<keyword evidence="7" id="KW-0812">Transmembrane</keyword>
<evidence type="ECO:0000259" key="8">
    <source>
        <dbReference type="PROSITE" id="PS51379"/>
    </source>
</evidence>
<dbReference type="Proteomes" id="UP000824107">
    <property type="component" value="Unassembled WGS sequence"/>
</dbReference>
<dbReference type="PANTHER" id="PTHR30176">
    <property type="entry name" value="FERREDOXIN-TYPE PROTEIN NAPH"/>
    <property type="match status" value="1"/>
</dbReference>
<evidence type="ECO:0000256" key="6">
    <source>
        <dbReference type="ARBA" id="ARBA00023014"/>
    </source>
</evidence>
<evidence type="ECO:0000256" key="7">
    <source>
        <dbReference type="SAM" id="Phobius"/>
    </source>
</evidence>
<keyword evidence="3" id="KW-0479">Metal-binding</keyword>